<dbReference type="Gene3D" id="3.60.15.10">
    <property type="entry name" value="Ribonuclease Z/Hydroxyacylglutathione hydrolase-like"/>
    <property type="match status" value="1"/>
</dbReference>
<dbReference type="SUPFAM" id="SSF56281">
    <property type="entry name" value="Metallo-hydrolase/oxidoreductase"/>
    <property type="match status" value="1"/>
</dbReference>
<dbReference type="AlphaFoldDB" id="A0A1H3P1G7"/>
<dbReference type="Proteomes" id="UP000199079">
    <property type="component" value="Unassembled WGS sequence"/>
</dbReference>
<dbReference type="SMART" id="SM00849">
    <property type="entry name" value="Lactamase_B"/>
    <property type="match status" value="1"/>
</dbReference>
<dbReference type="InterPro" id="IPR001279">
    <property type="entry name" value="Metallo-B-lactamas"/>
</dbReference>
<sequence>MTTDVVRIGFGHGSPEGENSAYLLPDRGVLIDPGPPGDAAFETLLSGIDDAGLAPEDLEHILVTHWHADHAGSAPRIAEVADATLWMSTTDAPLVREYASERDRRLERDAAALREWGVPDETVQAVVAGDTPSPVPDATPVSDLHDGDVVAGLEVLETPGHTLGHVAFHDRAGTHDARVDGSKDGNEGGNGHENEDDRQDDHADRDALFVGDAVLATYTPNVGGGDTRLEDPLSTYRRTLDRLANRYHPDSTTAYPGHGTPFALDDRIEVIREHHRDRRRNVVDALAARSPTPATPWEIARDLFGELRGIHAKMGAGEAASHLEDLVTAGDVGLVDEDPLRYAIDDSAE</sequence>
<feature type="domain" description="Metallo-beta-lactamase" evidence="2">
    <location>
        <begin position="18"/>
        <end position="258"/>
    </location>
</feature>
<dbReference type="RefSeq" id="WP_092735366.1">
    <property type="nucleotide sequence ID" value="NZ_FNPC01000018.1"/>
</dbReference>
<name>A0A1H3P1G7_9EURY</name>
<gene>
    <name evidence="3" type="ORF">SAMN05216564_1185</name>
</gene>
<dbReference type="InterPro" id="IPR050662">
    <property type="entry name" value="Sec-metab_biosynth-thioest"/>
</dbReference>
<organism evidence="3 4">
    <name type="scientific">Halopenitus persicus</name>
    <dbReference type="NCBI Taxonomy" id="1048396"/>
    <lineage>
        <taxon>Archaea</taxon>
        <taxon>Methanobacteriati</taxon>
        <taxon>Methanobacteriota</taxon>
        <taxon>Stenosarchaea group</taxon>
        <taxon>Halobacteria</taxon>
        <taxon>Halobacteriales</taxon>
        <taxon>Haloferacaceae</taxon>
        <taxon>Halopenitus</taxon>
    </lineage>
</organism>
<dbReference type="PANTHER" id="PTHR23131:SF4">
    <property type="entry name" value="METALLO-BETA-LACTAMASE SUPERFAMILY POTEIN"/>
    <property type="match status" value="1"/>
</dbReference>
<keyword evidence="4" id="KW-1185">Reference proteome</keyword>
<evidence type="ECO:0000313" key="4">
    <source>
        <dbReference type="Proteomes" id="UP000199079"/>
    </source>
</evidence>
<protein>
    <submittedName>
        <fullName evidence="3">Glyoxylase, beta-lactamase superfamily II</fullName>
    </submittedName>
</protein>
<evidence type="ECO:0000259" key="2">
    <source>
        <dbReference type="SMART" id="SM00849"/>
    </source>
</evidence>
<evidence type="ECO:0000256" key="1">
    <source>
        <dbReference type="SAM" id="MobiDB-lite"/>
    </source>
</evidence>
<dbReference type="OrthoDB" id="205181at2157"/>
<proteinExistence type="predicted"/>
<dbReference type="InterPro" id="IPR036866">
    <property type="entry name" value="RibonucZ/Hydroxyglut_hydro"/>
</dbReference>
<reference evidence="4" key="1">
    <citation type="submission" date="2016-10" db="EMBL/GenBank/DDBJ databases">
        <authorList>
            <person name="Varghese N."/>
            <person name="Submissions S."/>
        </authorList>
    </citation>
    <scope>NUCLEOTIDE SEQUENCE [LARGE SCALE GENOMIC DNA]</scope>
    <source>
        <strain evidence="4">DC30,IBRC 10041,KCTC 4046</strain>
    </source>
</reference>
<dbReference type="PANTHER" id="PTHR23131">
    <property type="entry name" value="ENDORIBONUCLEASE LACTB2"/>
    <property type="match status" value="1"/>
</dbReference>
<accession>A0A1H3P1G7</accession>
<dbReference type="Pfam" id="PF00753">
    <property type="entry name" value="Lactamase_B"/>
    <property type="match status" value="1"/>
</dbReference>
<feature type="region of interest" description="Disordered" evidence="1">
    <location>
        <begin position="169"/>
        <end position="201"/>
    </location>
</feature>
<dbReference type="EMBL" id="FNPC01000018">
    <property type="protein sequence ID" value="SDY94994.1"/>
    <property type="molecule type" value="Genomic_DNA"/>
</dbReference>
<evidence type="ECO:0000313" key="3">
    <source>
        <dbReference type="EMBL" id="SDY94994.1"/>
    </source>
</evidence>